<dbReference type="GO" id="GO:0005829">
    <property type="term" value="C:cytosol"/>
    <property type="evidence" value="ECO:0007669"/>
    <property type="project" value="TreeGrafter"/>
</dbReference>
<dbReference type="Pfam" id="PF00501">
    <property type="entry name" value="AMP-binding"/>
    <property type="match status" value="1"/>
</dbReference>
<comment type="caution">
    <text evidence="7">The sequence shown here is derived from an EMBL/GenBank/DDBJ whole genome shotgun (WGS) entry which is preliminary data.</text>
</comment>
<dbReference type="InterPro" id="IPR001242">
    <property type="entry name" value="Condensation_dom"/>
</dbReference>
<dbReference type="FunFam" id="3.40.50.980:FF:000001">
    <property type="entry name" value="Non-ribosomal peptide synthetase"/>
    <property type="match status" value="1"/>
</dbReference>
<dbReference type="Gene3D" id="3.30.559.10">
    <property type="entry name" value="Chloramphenicol acetyltransferase-like domain"/>
    <property type="match status" value="1"/>
</dbReference>
<dbReference type="InterPro" id="IPR025110">
    <property type="entry name" value="AMP-bd_C"/>
</dbReference>
<dbReference type="Gene3D" id="3.30.300.30">
    <property type="match status" value="1"/>
</dbReference>
<dbReference type="RefSeq" id="WP_164336772.1">
    <property type="nucleotide sequence ID" value="NZ_JAAGMD010000725.1"/>
</dbReference>
<dbReference type="InterPro" id="IPR020806">
    <property type="entry name" value="PKS_PP-bd"/>
</dbReference>
<dbReference type="InterPro" id="IPR020845">
    <property type="entry name" value="AMP-binding_CS"/>
</dbReference>
<dbReference type="Gene3D" id="3.30.559.30">
    <property type="entry name" value="Nonribosomal peptide synthetase, condensation domain"/>
    <property type="match status" value="1"/>
</dbReference>
<sequence length="1093" mass="120182">MTQDSTAGATFSPEQLRLLRANHTRRKQQQGQPLGLVRREHAGPAVASSAQQAMWFTYRLLGQDTTDQNTENDLLLPIAIRGPLQTDLIRRAFNEIVRRHESLRTVFKEVDGMPVQVVGPAFDVELPVTDLTGHDEADRDAVVAEHAVAEVLKGFDLRVGPLLRLRLLRLSDAEHVLVIVVHHIVFDRTSAQIVMRELGELYEAYRAQRPPQLLELPIQYSDYAVWEQEFLSGGNLDRLVTYWRGALEGFSGFLDLPTDRPRPATAGLEGGACRLVLSQELSDQLHEFARRSQTSMFVVMLASFHILLGRYANQEDVGVGACYTVRRRPELANLVGFLVNTMVLRGDLSGDPSFQELVRRVGRTTMEGFDHRELPIDRVVQEIQPERISGQNPLFQVMYAFQPEGPVTNQAPEGSLEYEWLEINVPDAQFDLVLILDEEPSGVACTFRYRSDLFDHTTIERLVENYRVLLEGLMDDPDRPVHAVPMMPDSERDTVISSWNRSDSGRTVDHCVHEAIAECAAAHPQREAVVFGSQRLTYSELNRRANKLAHYLRGLGAGPEVPVGVHLNRSAELLIAVLAVLKSGAAYVPLDPDQPADRLAAMVGNNLPLVVTNVRDALPPLPGVRLVDLDAEQPDIEAARDTDPQSGVAPHHLAYVLHTSGSTGQPKGAMITHDALQHHLQWVQSTYPLREDDRLLHKTPIGFDVSVRELLWPLTVGACAVVAEPGAHRDPQALAQTIDDHAVTVVHFVPAMLSALLSASDVAEHTRSLRLVVSSGEALSAQLQQRFHSLLDVPLLNLYGPAEATIDVLHWPTEPGRDLPALLGRPVDDTRIYVVDSALRPVPIGIPGELLVGGAQVGRGYLGLPGVTAERFIPDLFGPAGGRLYRTGDRVRLTPDGNVEFLGRVDFQVKIRGYRIEPGEVESALQEVPCVHDVVVVAREDVPGDMRLVAYVTAAEGTAATPVALRTALAAKLPEYMVPAAYVILDQLPVNANGKVDRAALPAYGSDALALRRTDYVAPTSDAESVLAEIWGALLSVDRVGLDDDFFELGGHSLTATQAVARLRDALEIEIPVNVIFKERTLRAVAAHVARLC</sequence>
<dbReference type="FunFam" id="3.30.300.30:FF:000010">
    <property type="entry name" value="Enterobactin synthetase component F"/>
    <property type="match status" value="1"/>
</dbReference>
<dbReference type="InterPro" id="IPR045851">
    <property type="entry name" value="AMP-bd_C_sf"/>
</dbReference>
<dbReference type="Gene3D" id="2.30.38.10">
    <property type="entry name" value="Luciferase, Domain 3"/>
    <property type="match status" value="1"/>
</dbReference>
<dbReference type="SUPFAM" id="SSF47336">
    <property type="entry name" value="ACP-like"/>
    <property type="match status" value="1"/>
</dbReference>
<dbReference type="AlphaFoldDB" id="A0A6G3R119"/>
<dbReference type="InterPro" id="IPR010071">
    <property type="entry name" value="AA_adenyl_dom"/>
</dbReference>
<feature type="region of interest" description="Disordered" evidence="5">
    <location>
        <begin position="23"/>
        <end position="43"/>
    </location>
</feature>
<comment type="cofactor">
    <cofactor evidence="1">
        <name>pantetheine 4'-phosphate</name>
        <dbReference type="ChEBI" id="CHEBI:47942"/>
    </cofactor>
</comment>
<evidence type="ECO:0000256" key="5">
    <source>
        <dbReference type="SAM" id="MobiDB-lite"/>
    </source>
</evidence>
<name>A0A6G3R119_9ACTN</name>
<evidence type="ECO:0000256" key="3">
    <source>
        <dbReference type="ARBA" id="ARBA00022450"/>
    </source>
</evidence>
<dbReference type="InterPro" id="IPR036736">
    <property type="entry name" value="ACP-like_sf"/>
</dbReference>
<dbReference type="PROSITE" id="PS00012">
    <property type="entry name" value="PHOSPHOPANTETHEINE"/>
    <property type="match status" value="1"/>
</dbReference>
<dbReference type="InterPro" id="IPR023213">
    <property type="entry name" value="CAT-like_dom_sf"/>
</dbReference>
<protein>
    <submittedName>
        <fullName evidence="7">Amino acid adenylation domain-containing protein</fullName>
    </submittedName>
</protein>
<dbReference type="NCBIfam" id="TIGR01733">
    <property type="entry name" value="AA-adenyl-dom"/>
    <property type="match status" value="1"/>
</dbReference>
<dbReference type="EMBL" id="JAAGMD010000725">
    <property type="protein sequence ID" value="NEA89439.1"/>
    <property type="molecule type" value="Genomic_DNA"/>
</dbReference>
<dbReference type="GO" id="GO:0044550">
    <property type="term" value="P:secondary metabolite biosynthetic process"/>
    <property type="evidence" value="ECO:0007669"/>
    <property type="project" value="UniProtKB-ARBA"/>
</dbReference>
<dbReference type="GO" id="GO:0008610">
    <property type="term" value="P:lipid biosynthetic process"/>
    <property type="evidence" value="ECO:0007669"/>
    <property type="project" value="UniProtKB-ARBA"/>
</dbReference>
<dbReference type="CDD" id="cd19531">
    <property type="entry name" value="LCL_NRPS-like"/>
    <property type="match status" value="1"/>
</dbReference>
<dbReference type="SUPFAM" id="SSF56801">
    <property type="entry name" value="Acetyl-CoA synthetase-like"/>
    <property type="match status" value="1"/>
</dbReference>
<dbReference type="Gene3D" id="3.40.50.980">
    <property type="match status" value="2"/>
</dbReference>
<feature type="domain" description="Carrier" evidence="6">
    <location>
        <begin position="1018"/>
        <end position="1093"/>
    </location>
</feature>
<dbReference type="PROSITE" id="PS50075">
    <property type="entry name" value="CARRIER"/>
    <property type="match status" value="1"/>
</dbReference>
<dbReference type="GO" id="GO:0031177">
    <property type="term" value="F:phosphopantetheine binding"/>
    <property type="evidence" value="ECO:0007669"/>
    <property type="project" value="InterPro"/>
</dbReference>
<dbReference type="Pfam" id="PF13193">
    <property type="entry name" value="AMP-binding_C"/>
    <property type="match status" value="1"/>
</dbReference>
<evidence type="ECO:0000313" key="7">
    <source>
        <dbReference type="EMBL" id="NEA89439.1"/>
    </source>
</evidence>
<dbReference type="GO" id="GO:0003824">
    <property type="term" value="F:catalytic activity"/>
    <property type="evidence" value="ECO:0007669"/>
    <property type="project" value="InterPro"/>
</dbReference>
<dbReference type="SMART" id="SM00823">
    <property type="entry name" value="PKS_PP"/>
    <property type="match status" value="1"/>
</dbReference>
<dbReference type="Gene3D" id="1.10.1200.10">
    <property type="entry name" value="ACP-like"/>
    <property type="match status" value="1"/>
</dbReference>
<evidence type="ECO:0000256" key="4">
    <source>
        <dbReference type="ARBA" id="ARBA00022553"/>
    </source>
</evidence>
<dbReference type="Pfam" id="PF00668">
    <property type="entry name" value="Condensation"/>
    <property type="match status" value="1"/>
</dbReference>
<dbReference type="FunFam" id="1.10.1200.10:FF:000016">
    <property type="entry name" value="Non-ribosomal peptide synthase"/>
    <property type="match status" value="1"/>
</dbReference>
<evidence type="ECO:0000256" key="2">
    <source>
        <dbReference type="ARBA" id="ARBA00006432"/>
    </source>
</evidence>
<dbReference type="SUPFAM" id="SSF52777">
    <property type="entry name" value="CoA-dependent acyltransferases"/>
    <property type="match status" value="2"/>
</dbReference>
<dbReference type="GO" id="GO:0072330">
    <property type="term" value="P:monocarboxylic acid biosynthetic process"/>
    <property type="evidence" value="ECO:0007669"/>
    <property type="project" value="UniProtKB-ARBA"/>
</dbReference>
<organism evidence="7">
    <name type="scientific">Streptomyces sp. SID14436</name>
    <dbReference type="NCBI Taxonomy" id="2706070"/>
    <lineage>
        <taxon>Bacteria</taxon>
        <taxon>Bacillati</taxon>
        <taxon>Actinomycetota</taxon>
        <taxon>Actinomycetes</taxon>
        <taxon>Kitasatosporales</taxon>
        <taxon>Streptomycetaceae</taxon>
        <taxon>Streptomyces</taxon>
    </lineage>
</organism>
<dbReference type="InterPro" id="IPR006162">
    <property type="entry name" value="Ppantetheine_attach_site"/>
</dbReference>
<keyword evidence="4" id="KW-0597">Phosphoprotein</keyword>
<dbReference type="InterPro" id="IPR009081">
    <property type="entry name" value="PP-bd_ACP"/>
</dbReference>
<dbReference type="PANTHER" id="PTHR45527">
    <property type="entry name" value="NONRIBOSOMAL PEPTIDE SYNTHETASE"/>
    <property type="match status" value="1"/>
</dbReference>
<dbReference type="PROSITE" id="PS00455">
    <property type="entry name" value="AMP_BINDING"/>
    <property type="match status" value="1"/>
</dbReference>
<keyword evidence="3" id="KW-0596">Phosphopantetheine</keyword>
<dbReference type="FunFam" id="3.40.50.12780:FF:000012">
    <property type="entry name" value="Non-ribosomal peptide synthetase"/>
    <property type="match status" value="1"/>
</dbReference>
<evidence type="ECO:0000259" key="6">
    <source>
        <dbReference type="PROSITE" id="PS50075"/>
    </source>
</evidence>
<proteinExistence type="inferred from homology"/>
<dbReference type="Pfam" id="PF00550">
    <property type="entry name" value="PP-binding"/>
    <property type="match status" value="1"/>
</dbReference>
<dbReference type="CDD" id="cd17646">
    <property type="entry name" value="A_NRPS_AB3403-like"/>
    <property type="match status" value="1"/>
</dbReference>
<dbReference type="GO" id="GO:0043041">
    <property type="term" value="P:amino acid activation for nonribosomal peptide biosynthetic process"/>
    <property type="evidence" value="ECO:0007669"/>
    <property type="project" value="TreeGrafter"/>
</dbReference>
<dbReference type="InterPro" id="IPR000873">
    <property type="entry name" value="AMP-dep_synth/lig_dom"/>
</dbReference>
<gene>
    <name evidence="7" type="ORF">G3I53_26180</name>
</gene>
<accession>A0A6G3R119</accession>
<reference evidence="7" key="1">
    <citation type="submission" date="2020-01" db="EMBL/GenBank/DDBJ databases">
        <title>Insect and environment-associated Actinomycetes.</title>
        <authorList>
            <person name="Currrie C."/>
            <person name="Chevrette M."/>
            <person name="Carlson C."/>
            <person name="Stubbendieck R."/>
            <person name="Wendt-Pienkowski E."/>
        </authorList>
    </citation>
    <scope>NUCLEOTIDE SEQUENCE</scope>
    <source>
        <strain evidence="7">SID14436</strain>
    </source>
</reference>
<evidence type="ECO:0000256" key="1">
    <source>
        <dbReference type="ARBA" id="ARBA00001957"/>
    </source>
</evidence>
<dbReference type="PANTHER" id="PTHR45527:SF1">
    <property type="entry name" value="FATTY ACID SYNTHASE"/>
    <property type="match status" value="1"/>
</dbReference>
<dbReference type="GO" id="GO:0017000">
    <property type="term" value="P:antibiotic biosynthetic process"/>
    <property type="evidence" value="ECO:0007669"/>
    <property type="project" value="UniProtKB-ARBA"/>
</dbReference>
<comment type="similarity">
    <text evidence="2">Belongs to the ATP-dependent AMP-binding enzyme family.</text>
</comment>